<accession>A0A9P5TQL4</accession>
<reference evidence="2" key="1">
    <citation type="submission" date="2020-11" db="EMBL/GenBank/DDBJ databases">
        <authorList>
            <consortium name="DOE Joint Genome Institute"/>
            <person name="Ahrendt S."/>
            <person name="Riley R."/>
            <person name="Andreopoulos W."/>
            <person name="LaButti K."/>
            <person name="Pangilinan J."/>
            <person name="Ruiz-duenas F.J."/>
            <person name="Barrasa J.M."/>
            <person name="Sanchez-Garcia M."/>
            <person name="Camarero S."/>
            <person name="Miyauchi S."/>
            <person name="Serrano A."/>
            <person name="Linde D."/>
            <person name="Babiker R."/>
            <person name="Drula E."/>
            <person name="Ayuso-Fernandez I."/>
            <person name="Pacheco R."/>
            <person name="Padilla G."/>
            <person name="Ferreira P."/>
            <person name="Barriuso J."/>
            <person name="Kellner H."/>
            <person name="Castanera R."/>
            <person name="Alfaro M."/>
            <person name="Ramirez L."/>
            <person name="Pisabarro A.G."/>
            <person name="Kuo A."/>
            <person name="Tritt A."/>
            <person name="Lipzen A."/>
            <person name="He G."/>
            <person name="Yan M."/>
            <person name="Ng V."/>
            <person name="Cullen D."/>
            <person name="Martin F."/>
            <person name="Rosso M.-N."/>
            <person name="Henrissat B."/>
            <person name="Hibbett D."/>
            <person name="Martinez A.T."/>
            <person name="Grigoriev I.V."/>
        </authorList>
    </citation>
    <scope>NUCLEOTIDE SEQUENCE</scope>
    <source>
        <strain evidence="2">AH 44721</strain>
    </source>
</reference>
<evidence type="ECO:0000313" key="3">
    <source>
        <dbReference type="Proteomes" id="UP000724874"/>
    </source>
</evidence>
<name>A0A9P5TQL4_GYMJU</name>
<sequence length="402" mass="44514">MSTNSLSMFEYQAPGEDAAKDGLFFERLDTFMEKSLGDIKAFADRELRPYEETRRCIAQWHAKYLFQPITPSLSTKLSKDEQVRAVLCDTSRILEGLSVTAGVQSFLLAVDPTETSDGGFLGGSVIGREFWRGLRGGGDHGAQTFKAHCSTHLQNVNMNRNPSQPPAFDKHFSTPPPKAGLAKSIKNELYESARTALRLASGVRNAEMKWSNPERLDMYGVRLVGWPEGIPAQNPSTLKVGQNKALLEALQNGSMKFERFFDPSILKPTAHSLDGEDTMEDFSWAYDADAGSDSPPQERATRGSTAPSSSKQSVVVDPSPMPAISITESAPENRSWSMELQRAGDVDPGLATYRERNSWGEEVTGHVRGTTPDEYYNETTPDPTLTRPRKRPRSEETDTRIT</sequence>
<gene>
    <name evidence="2" type="ORF">CPB84DRAFT_1727482</name>
</gene>
<proteinExistence type="predicted"/>
<organism evidence="2 3">
    <name type="scientific">Gymnopilus junonius</name>
    <name type="common">Spectacular rustgill mushroom</name>
    <name type="synonym">Gymnopilus spectabilis subsp. junonius</name>
    <dbReference type="NCBI Taxonomy" id="109634"/>
    <lineage>
        <taxon>Eukaryota</taxon>
        <taxon>Fungi</taxon>
        <taxon>Dikarya</taxon>
        <taxon>Basidiomycota</taxon>
        <taxon>Agaricomycotina</taxon>
        <taxon>Agaricomycetes</taxon>
        <taxon>Agaricomycetidae</taxon>
        <taxon>Agaricales</taxon>
        <taxon>Agaricineae</taxon>
        <taxon>Hymenogastraceae</taxon>
        <taxon>Gymnopilus</taxon>
    </lineage>
</organism>
<feature type="compositionally biased region" description="Polar residues" evidence="1">
    <location>
        <begin position="302"/>
        <end position="313"/>
    </location>
</feature>
<evidence type="ECO:0000313" key="2">
    <source>
        <dbReference type="EMBL" id="KAF8905097.1"/>
    </source>
</evidence>
<keyword evidence="3" id="KW-1185">Reference proteome</keyword>
<dbReference type="AlphaFoldDB" id="A0A9P5TQL4"/>
<dbReference type="Proteomes" id="UP000724874">
    <property type="component" value="Unassembled WGS sequence"/>
</dbReference>
<dbReference type="OrthoDB" id="3223825at2759"/>
<feature type="compositionally biased region" description="Polar residues" evidence="1">
    <location>
        <begin position="326"/>
        <end position="338"/>
    </location>
</feature>
<evidence type="ECO:0000256" key="1">
    <source>
        <dbReference type="SAM" id="MobiDB-lite"/>
    </source>
</evidence>
<comment type="caution">
    <text evidence="2">The sequence shown here is derived from an EMBL/GenBank/DDBJ whole genome shotgun (WGS) entry which is preliminary data.</text>
</comment>
<feature type="compositionally biased region" description="Basic and acidic residues" evidence="1">
    <location>
        <begin position="353"/>
        <end position="365"/>
    </location>
</feature>
<protein>
    <submittedName>
        <fullName evidence="2">Uncharacterized protein</fullName>
    </submittedName>
</protein>
<feature type="region of interest" description="Disordered" evidence="1">
    <location>
        <begin position="286"/>
        <end position="402"/>
    </location>
</feature>
<dbReference type="EMBL" id="JADNYJ010000024">
    <property type="protein sequence ID" value="KAF8905097.1"/>
    <property type="molecule type" value="Genomic_DNA"/>
</dbReference>
<feature type="compositionally biased region" description="Basic and acidic residues" evidence="1">
    <location>
        <begin position="393"/>
        <end position="402"/>
    </location>
</feature>